<dbReference type="GO" id="GO:0020037">
    <property type="term" value="F:heme binding"/>
    <property type="evidence" value="ECO:0007669"/>
    <property type="project" value="InterPro"/>
</dbReference>
<dbReference type="GO" id="GO:0016705">
    <property type="term" value="F:oxidoreductase activity, acting on paired donors, with incorporation or reduction of molecular oxygen"/>
    <property type="evidence" value="ECO:0007669"/>
    <property type="project" value="InterPro"/>
</dbReference>
<dbReference type="SUPFAM" id="SSF48264">
    <property type="entry name" value="Cytochrome P450"/>
    <property type="match status" value="2"/>
</dbReference>
<protein>
    <submittedName>
        <fullName evidence="11">Related to cytochrome P450 CYP3/CYP5/CYP6/CYP9 subfamilies</fullName>
    </submittedName>
</protein>
<organism evidence="11 12">
    <name type="scientific">Phialocephala subalpina</name>
    <dbReference type="NCBI Taxonomy" id="576137"/>
    <lineage>
        <taxon>Eukaryota</taxon>
        <taxon>Fungi</taxon>
        <taxon>Dikarya</taxon>
        <taxon>Ascomycota</taxon>
        <taxon>Pezizomycotina</taxon>
        <taxon>Leotiomycetes</taxon>
        <taxon>Helotiales</taxon>
        <taxon>Mollisiaceae</taxon>
        <taxon>Phialocephala</taxon>
        <taxon>Phialocephala fortinii species complex</taxon>
    </lineage>
</organism>
<dbReference type="GO" id="GO:0005506">
    <property type="term" value="F:iron ion binding"/>
    <property type="evidence" value="ECO:0007669"/>
    <property type="project" value="InterPro"/>
</dbReference>
<comment type="similarity">
    <text evidence="2 9">Belongs to the cytochrome P450 family.</text>
</comment>
<feature type="binding site" description="axial binding residue" evidence="8">
    <location>
        <position position="434"/>
    </location>
    <ligand>
        <name>heme</name>
        <dbReference type="ChEBI" id="CHEBI:30413"/>
    </ligand>
    <ligandPart>
        <name>Fe</name>
        <dbReference type="ChEBI" id="CHEBI:18248"/>
    </ligandPart>
</feature>
<accession>A0A1L7XG47</accession>
<keyword evidence="4 8" id="KW-0479">Metal-binding</keyword>
<gene>
    <name evidence="11" type="ORF">PAC_13891</name>
</gene>
<dbReference type="PROSITE" id="PS00086">
    <property type="entry name" value="CYTOCHROME_P450"/>
    <property type="match status" value="2"/>
</dbReference>
<dbReference type="InterPro" id="IPR002401">
    <property type="entry name" value="Cyt_P450_E_grp-I"/>
</dbReference>
<keyword evidence="5 9" id="KW-0560">Oxidoreductase</keyword>
<evidence type="ECO:0000313" key="11">
    <source>
        <dbReference type="EMBL" id="CZR63994.1"/>
    </source>
</evidence>
<keyword evidence="12" id="KW-1185">Reference proteome</keyword>
<keyword evidence="3 8" id="KW-0349">Heme</keyword>
<dbReference type="Gene3D" id="1.10.630.10">
    <property type="entry name" value="Cytochrome P450"/>
    <property type="match status" value="3"/>
</dbReference>
<keyword evidence="7 9" id="KW-0503">Monooxygenase</keyword>
<dbReference type="OrthoDB" id="1470350at2759"/>
<proteinExistence type="inferred from homology"/>
<name>A0A1L7XG47_9HELO</name>
<keyword evidence="10" id="KW-0812">Transmembrane</keyword>
<evidence type="ECO:0000256" key="3">
    <source>
        <dbReference type="ARBA" id="ARBA00022617"/>
    </source>
</evidence>
<keyword evidence="6 8" id="KW-0408">Iron</keyword>
<keyword evidence="10" id="KW-1133">Transmembrane helix</keyword>
<feature type="transmembrane region" description="Helical" evidence="10">
    <location>
        <begin position="12"/>
        <end position="32"/>
    </location>
</feature>
<dbReference type="PANTHER" id="PTHR24305">
    <property type="entry name" value="CYTOCHROME P450"/>
    <property type="match status" value="1"/>
</dbReference>
<dbReference type="InterPro" id="IPR017972">
    <property type="entry name" value="Cyt_P450_CS"/>
</dbReference>
<dbReference type="InterPro" id="IPR036396">
    <property type="entry name" value="Cyt_P450_sf"/>
</dbReference>
<evidence type="ECO:0000256" key="1">
    <source>
        <dbReference type="ARBA" id="ARBA00001971"/>
    </source>
</evidence>
<evidence type="ECO:0000256" key="8">
    <source>
        <dbReference type="PIRSR" id="PIRSR602401-1"/>
    </source>
</evidence>
<evidence type="ECO:0000256" key="9">
    <source>
        <dbReference type="RuleBase" id="RU000461"/>
    </source>
</evidence>
<dbReference type="Pfam" id="PF00067">
    <property type="entry name" value="p450"/>
    <property type="match status" value="2"/>
</dbReference>
<evidence type="ECO:0000313" key="12">
    <source>
        <dbReference type="Proteomes" id="UP000184330"/>
    </source>
</evidence>
<dbReference type="InterPro" id="IPR050121">
    <property type="entry name" value="Cytochrome_P450_monoxygenase"/>
</dbReference>
<dbReference type="CDD" id="cd11058">
    <property type="entry name" value="CYP60B-like"/>
    <property type="match status" value="1"/>
</dbReference>
<evidence type="ECO:0000256" key="6">
    <source>
        <dbReference type="ARBA" id="ARBA00023004"/>
    </source>
</evidence>
<dbReference type="InterPro" id="IPR001128">
    <property type="entry name" value="Cyt_P450"/>
</dbReference>
<dbReference type="PRINTS" id="PR00463">
    <property type="entry name" value="EP450I"/>
</dbReference>
<keyword evidence="10" id="KW-0472">Membrane</keyword>
<dbReference type="GO" id="GO:0004497">
    <property type="term" value="F:monooxygenase activity"/>
    <property type="evidence" value="ECO:0007669"/>
    <property type="project" value="UniProtKB-KW"/>
</dbReference>
<evidence type="ECO:0000256" key="10">
    <source>
        <dbReference type="SAM" id="Phobius"/>
    </source>
</evidence>
<dbReference type="EMBL" id="FJOG01000025">
    <property type="protein sequence ID" value="CZR63994.1"/>
    <property type="molecule type" value="Genomic_DNA"/>
</dbReference>
<dbReference type="PANTHER" id="PTHR24305:SF230">
    <property type="entry name" value="P450, PUTATIVE (EUROFUNG)-RELATED"/>
    <property type="match status" value="1"/>
</dbReference>
<dbReference type="Proteomes" id="UP000184330">
    <property type="component" value="Unassembled WGS sequence"/>
</dbReference>
<comment type="cofactor">
    <cofactor evidence="1 8">
        <name>heme</name>
        <dbReference type="ChEBI" id="CHEBI:30413"/>
    </cofactor>
</comment>
<evidence type="ECO:0000256" key="2">
    <source>
        <dbReference type="ARBA" id="ARBA00010617"/>
    </source>
</evidence>
<evidence type="ECO:0000256" key="4">
    <source>
        <dbReference type="ARBA" id="ARBA00022723"/>
    </source>
</evidence>
<sequence length="495" mass="56730">MKLLDGTELFSWCGAWMVVGALLFFNIAKTLWEAFYNLYLHPLRKFPGPKLWIAFPILRSFAMIGGKLDYTMKDLHDQYGDVVRFNPDGLSFISAQAWKDIYGFGHTELPKHFPHFGGFNGQNILSAKGSDHFRFRRAMLPAFTDKSLAMQEPLIDVYVDLLMKRLREVAESGKPTNIIRWYNYTTFDLIGDLAYGESFKGLEEGKSNLWIDTISNMLKLMPILALMSISPMLGRILQLFAGSKIRNSKKAHLDNATALAMKRINRTDQKDRGDFMDAMMRAKGQKHELTDAELVHNADILITAGSETTTKVGVHQFATYHSTTNFHLPGEFHPERWLPSETENPASPFYNDNRECHKPFSFGPRDCIGRNLALTYTKVGVHQFATYHSTTNFHLPGEFHPERWLPSETENPASPFYNDNRECHKPFSFGPRDCIGRNLAYHEMRIILARMLWGFDLQFAEDGVGGMDIGGWERQKIFGIWVKPPLMVKVTRRKE</sequence>
<evidence type="ECO:0000256" key="7">
    <source>
        <dbReference type="ARBA" id="ARBA00023033"/>
    </source>
</evidence>
<evidence type="ECO:0000256" key="5">
    <source>
        <dbReference type="ARBA" id="ARBA00023002"/>
    </source>
</evidence>
<dbReference type="STRING" id="576137.A0A1L7XG47"/>
<dbReference type="AlphaFoldDB" id="A0A1L7XG47"/>
<reference evidence="11 12" key="1">
    <citation type="submission" date="2016-03" db="EMBL/GenBank/DDBJ databases">
        <authorList>
            <person name="Ploux O."/>
        </authorList>
    </citation>
    <scope>NUCLEOTIDE SEQUENCE [LARGE SCALE GENOMIC DNA]</scope>
    <source>
        <strain evidence="11 12">UAMH 11012</strain>
    </source>
</reference>